<keyword evidence="1" id="KW-0812">Transmembrane</keyword>
<keyword evidence="1" id="KW-0472">Membrane</keyword>
<organism evidence="2 3">
    <name type="scientific">Bifidobacterium lemurum</name>
    <dbReference type="NCBI Taxonomy" id="1603886"/>
    <lineage>
        <taxon>Bacteria</taxon>
        <taxon>Bacillati</taxon>
        <taxon>Actinomycetota</taxon>
        <taxon>Actinomycetes</taxon>
        <taxon>Bifidobacteriales</taxon>
        <taxon>Bifidobacteriaceae</taxon>
        <taxon>Bifidobacterium</taxon>
    </lineage>
</organism>
<reference evidence="2 3" key="1">
    <citation type="journal article" date="2017" name="BMC Genomics">
        <title>Comparative genomic and phylogenomic analyses of the Bifidobacteriaceae family.</title>
        <authorList>
            <person name="Lugli G.A."/>
            <person name="Milani C."/>
            <person name="Turroni F."/>
            <person name="Duranti S."/>
            <person name="Mancabelli L."/>
            <person name="Mangifesta M."/>
            <person name="Ferrario C."/>
            <person name="Modesto M."/>
            <person name="Mattarelli P."/>
            <person name="Jiri K."/>
            <person name="van Sinderen D."/>
            <person name="Ventura M."/>
        </authorList>
    </citation>
    <scope>NUCLEOTIDE SEQUENCE [LARGE SCALE GENOMIC DNA]</scope>
    <source>
        <strain evidence="2 3">DSM 28807</strain>
    </source>
</reference>
<accession>A0A261FLQ1</accession>
<gene>
    <name evidence="2" type="ORF">BLEM_2068</name>
</gene>
<sequence>MCCNLYCNLCCNQCDLSPDKMIDLIVAIIGCLCTVLTLLGGIYLHLSTADVKTQKDHADLALKLHELSNVADDSDAARFNRVIAFHESMIIESFVRKQYMHWKAERIYTEKFAGTEKTVMKCFATIIFFWLFGLTIWDLIWREKKDETTIVMAGLVCFLAAVSFVVVFGRKCIRVYVSYAEPVSRWIMSLAAISTFPCFLLIDNLVREQWGKASTAAILTIAYAAFPIVTSFISDYLFSQSFSRHFARNLRLHDQKIKTIEQGKIPDFEVPSFSFARLNVIPGLAAGSLVILMLYTIAFYTDWQTSGIPMWSLPIILVAGAALFSSVGFALYECGKMDDKTSKLGSTGLKQD</sequence>
<dbReference type="STRING" id="1603886.GCA_001895165_01541"/>
<dbReference type="AlphaFoldDB" id="A0A261FLQ1"/>
<feature type="transmembrane region" description="Helical" evidence="1">
    <location>
        <begin position="311"/>
        <end position="332"/>
    </location>
</feature>
<keyword evidence="3" id="KW-1185">Reference proteome</keyword>
<evidence type="ECO:0000313" key="3">
    <source>
        <dbReference type="Proteomes" id="UP000216352"/>
    </source>
</evidence>
<feature type="transmembrane region" description="Helical" evidence="1">
    <location>
        <begin position="182"/>
        <end position="202"/>
    </location>
</feature>
<keyword evidence="1" id="KW-1133">Transmembrane helix</keyword>
<feature type="transmembrane region" description="Helical" evidence="1">
    <location>
        <begin position="24"/>
        <end position="46"/>
    </location>
</feature>
<dbReference type="Proteomes" id="UP000216352">
    <property type="component" value="Unassembled WGS sequence"/>
</dbReference>
<dbReference type="EMBL" id="MWWX01000019">
    <property type="protein sequence ID" value="OZG59893.1"/>
    <property type="molecule type" value="Genomic_DNA"/>
</dbReference>
<proteinExistence type="predicted"/>
<protein>
    <submittedName>
        <fullName evidence="2">Uncharacterized protein</fullName>
    </submittedName>
</protein>
<feature type="transmembrane region" description="Helical" evidence="1">
    <location>
        <begin position="118"/>
        <end position="137"/>
    </location>
</feature>
<feature type="transmembrane region" description="Helical" evidence="1">
    <location>
        <begin position="214"/>
        <end position="238"/>
    </location>
</feature>
<evidence type="ECO:0000313" key="2">
    <source>
        <dbReference type="EMBL" id="OZG59893.1"/>
    </source>
</evidence>
<name>A0A261FLQ1_9BIFI</name>
<evidence type="ECO:0000256" key="1">
    <source>
        <dbReference type="SAM" id="Phobius"/>
    </source>
</evidence>
<feature type="transmembrane region" description="Helical" evidence="1">
    <location>
        <begin position="149"/>
        <end position="170"/>
    </location>
</feature>
<feature type="transmembrane region" description="Helical" evidence="1">
    <location>
        <begin position="280"/>
        <end position="299"/>
    </location>
</feature>
<comment type="caution">
    <text evidence="2">The sequence shown here is derived from an EMBL/GenBank/DDBJ whole genome shotgun (WGS) entry which is preliminary data.</text>
</comment>